<dbReference type="InterPro" id="IPR050378">
    <property type="entry name" value="Metallo-dep_Hydrolases_sf"/>
</dbReference>
<dbReference type="RefSeq" id="WP_111274004.1">
    <property type="nucleotide sequence ID" value="NZ_QFYS01000001.1"/>
</dbReference>
<dbReference type="PANTHER" id="PTHR11647">
    <property type="entry name" value="HYDRANTOINASE/DIHYDROPYRIMIDINASE FAMILY MEMBER"/>
    <property type="match status" value="1"/>
</dbReference>
<dbReference type="Gene3D" id="3.30.1490.130">
    <property type="entry name" value="D-aminoacylase. Domain 3"/>
    <property type="match status" value="1"/>
</dbReference>
<reference evidence="4 5" key="1">
    <citation type="submission" date="2018-05" db="EMBL/GenBank/DDBJ databases">
        <authorList>
            <person name="Lanie J.A."/>
            <person name="Ng W.-L."/>
            <person name="Kazmierczak K.M."/>
            <person name="Andrzejewski T.M."/>
            <person name="Davidsen T.M."/>
            <person name="Wayne K.J."/>
            <person name="Tettelin H."/>
            <person name="Glass J.I."/>
            <person name="Rusch D."/>
            <person name="Podicherti R."/>
            <person name="Tsui H.-C.T."/>
            <person name="Winkler M.E."/>
        </authorList>
    </citation>
    <scope>NUCLEOTIDE SEQUENCE [LARGE SCALE GENOMIC DNA]</scope>
    <source>
        <strain evidence="4 5">BUT-10</strain>
    </source>
</reference>
<dbReference type="GO" id="GO:0005829">
    <property type="term" value="C:cytosol"/>
    <property type="evidence" value="ECO:0007669"/>
    <property type="project" value="TreeGrafter"/>
</dbReference>
<dbReference type="SUPFAM" id="SSF51556">
    <property type="entry name" value="Metallo-dependent hydrolases"/>
    <property type="match status" value="1"/>
</dbReference>
<dbReference type="EMBL" id="QFYS01000001">
    <property type="protein sequence ID" value="RAK68512.1"/>
    <property type="molecule type" value="Genomic_DNA"/>
</dbReference>
<feature type="domain" description="Amidohydrolase 3" evidence="3">
    <location>
        <begin position="69"/>
        <end position="536"/>
    </location>
</feature>
<sequence>MKRVLFAAAALAVALGGPGQAQPAAYDLLIRDGEIYDGSGGLALKGDVGIKGERIVCVGSCPAGAAAKTVNATGKAISPGFINMLSWSTESLIEDGRGQSELRQGVTLQVMGEGSSMGPMSPRMKQTETQRQGDIKYPITWTTLDEYLRFLEEKGVSVNVASFIGSATVRENVLGEGDVDPTPAQLAEMRALVVKAMEDGALGVGSSLIYAPGTFAETDELAALVGEAGRCGGIYISHIRSEGSRLIEAIDELIEISRRSGAPAEIYHLKASGKENWGKLDAALARIEAARASGLRITADMYTYPASSTGLDAAMPTWVQAGGVEQWITRLKDPATRAKVIGEMRSGTPTFENLQRGAGAEGTLLVGFKNPKLKPLTGKTLAEVAKDRGVSPEDAAIDLVIEDGSRVQVVYFSMLEANVARQVALPWMSFGSDAASQAPEPPFTLSSTHPRAYGNFARLLAKYVREEKRLTLAEAVRKLSALPAHNLGLRDRGLLKAGYYADAVVFDPATIQDHATFEKPHQFATGVSEVVVNGQLALANGEPTAARPGQVVRGRGWTGWKDGGCRTSAKDWSW</sequence>
<comment type="caution">
    <text evidence="4">The sequence shown here is derived from an EMBL/GenBank/DDBJ whole genome shotgun (WGS) entry which is preliminary data.</text>
</comment>
<dbReference type="SUPFAM" id="SSF51338">
    <property type="entry name" value="Composite domain of metallo-dependent hydrolases"/>
    <property type="match status" value="1"/>
</dbReference>
<name>A0A328BM15_9CAUL</name>
<dbReference type="Gene3D" id="3.20.20.140">
    <property type="entry name" value="Metal-dependent hydrolases"/>
    <property type="match status" value="2"/>
</dbReference>
<dbReference type="OrthoDB" id="9766983at2"/>
<keyword evidence="5" id="KW-1185">Reference proteome</keyword>
<dbReference type="InterPro" id="IPR032466">
    <property type="entry name" value="Metal_Hydrolase"/>
</dbReference>
<evidence type="ECO:0000313" key="5">
    <source>
        <dbReference type="Proteomes" id="UP000249524"/>
    </source>
</evidence>
<evidence type="ECO:0000256" key="1">
    <source>
        <dbReference type="SAM" id="MobiDB-lite"/>
    </source>
</evidence>
<feature type="chain" id="PRO_5016259808" evidence="2">
    <location>
        <begin position="22"/>
        <end position="574"/>
    </location>
</feature>
<dbReference type="Pfam" id="PF07969">
    <property type="entry name" value="Amidohydro_3"/>
    <property type="match status" value="1"/>
</dbReference>
<evidence type="ECO:0000313" key="4">
    <source>
        <dbReference type="EMBL" id="RAK68512.1"/>
    </source>
</evidence>
<dbReference type="GO" id="GO:0016812">
    <property type="term" value="F:hydrolase activity, acting on carbon-nitrogen (but not peptide) bonds, in cyclic amides"/>
    <property type="evidence" value="ECO:0007669"/>
    <property type="project" value="TreeGrafter"/>
</dbReference>
<dbReference type="InterPro" id="IPR013108">
    <property type="entry name" value="Amidohydro_3"/>
</dbReference>
<dbReference type="Proteomes" id="UP000249524">
    <property type="component" value="Unassembled WGS sequence"/>
</dbReference>
<evidence type="ECO:0000256" key="2">
    <source>
        <dbReference type="SAM" id="SignalP"/>
    </source>
</evidence>
<gene>
    <name evidence="4" type="ORF">DJ019_00335</name>
</gene>
<feature type="signal peptide" evidence="2">
    <location>
        <begin position="1"/>
        <end position="21"/>
    </location>
</feature>
<dbReference type="Gene3D" id="2.30.40.10">
    <property type="entry name" value="Urease, subunit C, domain 1"/>
    <property type="match status" value="2"/>
</dbReference>
<dbReference type="CDD" id="cd01297">
    <property type="entry name" value="D-aminoacylase"/>
    <property type="match status" value="1"/>
</dbReference>
<proteinExistence type="predicted"/>
<dbReference type="PANTHER" id="PTHR11647:SF1">
    <property type="entry name" value="COLLAPSIN RESPONSE MEDIATOR PROTEIN"/>
    <property type="match status" value="1"/>
</dbReference>
<evidence type="ECO:0000259" key="3">
    <source>
        <dbReference type="Pfam" id="PF07969"/>
    </source>
</evidence>
<dbReference type="AlphaFoldDB" id="A0A328BM15"/>
<feature type="region of interest" description="Disordered" evidence="1">
    <location>
        <begin position="112"/>
        <end position="131"/>
    </location>
</feature>
<dbReference type="InterPro" id="IPR023100">
    <property type="entry name" value="D-aminoacylase_insert_dom_sf"/>
</dbReference>
<keyword evidence="2" id="KW-0732">Signal</keyword>
<organism evidence="4 5">
    <name type="scientific">Phenylobacterium kunshanense</name>
    <dbReference type="NCBI Taxonomy" id="1445034"/>
    <lineage>
        <taxon>Bacteria</taxon>
        <taxon>Pseudomonadati</taxon>
        <taxon>Pseudomonadota</taxon>
        <taxon>Alphaproteobacteria</taxon>
        <taxon>Caulobacterales</taxon>
        <taxon>Caulobacteraceae</taxon>
        <taxon>Phenylobacterium</taxon>
    </lineage>
</organism>
<protein>
    <submittedName>
        <fullName evidence="4">D-aminoacylase</fullName>
    </submittedName>
</protein>
<accession>A0A328BM15</accession>
<dbReference type="InterPro" id="IPR011059">
    <property type="entry name" value="Metal-dep_hydrolase_composite"/>
</dbReference>
<dbReference type="GO" id="GO:0016811">
    <property type="term" value="F:hydrolase activity, acting on carbon-nitrogen (but not peptide) bonds, in linear amides"/>
    <property type="evidence" value="ECO:0007669"/>
    <property type="project" value="InterPro"/>
</dbReference>